<gene>
    <name evidence="2" type="ORF">SLEP1_g42027</name>
</gene>
<dbReference type="InterPro" id="IPR013078">
    <property type="entry name" value="His_Pase_superF_clade-1"/>
</dbReference>
<dbReference type="GO" id="GO:0005737">
    <property type="term" value="C:cytoplasm"/>
    <property type="evidence" value="ECO:0007669"/>
    <property type="project" value="TreeGrafter"/>
</dbReference>
<accession>A0AAV5L8U2</accession>
<evidence type="ECO:0000313" key="2">
    <source>
        <dbReference type="EMBL" id="GKV33524.1"/>
    </source>
</evidence>
<dbReference type="CDD" id="cd07067">
    <property type="entry name" value="HP_PGM_like"/>
    <property type="match status" value="1"/>
</dbReference>
<evidence type="ECO:0000256" key="1">
    <source>
        <dbReference type="ARBA" id="ARBA00038362"/>
    </source>
</evidence>
<dbReference type="GO" id="GO:0016791">
    <property type="term" value="F:phosphatase activity"/>
    <property type="evidence" value="ECO:0007669"/>
    <property type="project" value="TreeGrafter"/>
</dbReference>
<dbReference type="PANTHER" id="PTHR48100">
    <property type="entry name" value="BROAD-SPECIFICITY PHOSPHATASE YOR283W-RELATED"/>
    <property type="match status" value="1"/>
</dbReference>
<reference evidence="2 3" key="1">
    <citation type="journal article" date="2021" name="Commun. Biol.">
        <title>The genome of Shorea leprosula (Dipterocarpaceae) highlights the ecological relevance of drought in aseasonal tropical rainforests.</title>
        <authorList>
            <person name="Ng K.K.S."/>
            <person name="Kobayashi M.J."/>
            <person name="Fawcett J.A."/>
            <person name="Hatakeyama M."/>
            <person name="Paape T."/>
            <person name="Ng C.H."/>
            <person name="Ang C.C."/>
            <person name="Tnah L.H."/>
            <person name="Lee C.T."/>
            <person name="Nishiyama T."/>
            <person name="Sese J."/>
            <person name="O'Brien M.J."/>
            <person name="Copetti D."/>
            <person name="Mohd Noor M.I."/>
            <person name="Ong R.C."/>
            <person name="Putra M."/>
            <person name="Sireger I.Z."/>
            <person name="Indrioko S."/>
            <person name="Kosugi Y."/>
            <person name="Izuno A."/>
            <person name="Isagi Y."/>
            <person name="Lee S.L."/>
            <person name="Shimizu K.K."/>
        </authorList>
    </citation>
    <scope>NUCLEOTIDE SEQUENCE [LARGE SCALE GENOMIC DNA]</scope>
    <source>
        <strain evidence="2">214</strain>
    </source>
</reference>
<dbReference type="PANTHER" id="PTHR48100:SF13">
    <property type="entry name" value="PHOSPHOGLYCERATE MUTASE-LIKE PROTEIN 1 ISOFORM X1"/>
    <property type="match status" value="1"/>
</dbReference>
<protein>
    <recommendedName>
        <fullName evidence="4">Phosphoglycerate mutase-like protein 1</fullName>
    </recommendedName>
</protein>
<comment type="caution">
    <text evidence="2">The sequence shown here is derived from an EMBL/GenBank/DDBJ whole genome shotgun (WGS) entry which is preliminary data.</text>
</comment>
<dbReference type="Pfam" id="PF00300">
    <property type="entry name" value="His_Phos_1"/>
    <property type="match status" value="1"/>
</dbReference>
<dbReference type="AlphaFoldDB" id="A0AAV5L8U2"/>
<dbReference type="Proteomes" id="UP001054252">
    <property type="component" value="Unassembled WGS sequence"/>
</dbReference>
<comment type="similarity">
    <text evidence="1">Belongs to the phosphoglycerate mutase family.</text>
</comment>
<sequence>MDTAAEAQLQGLKILHLVRHAQGTHNVAAEENRDELMSYDHLDAPLSCLGRQQVCDLRKDVHERGLFQRIELVITSPMTRALQTAVGVFGRKDLADDELDEEQSTEDRDKTQNAISSTLNCIPILAVELCREMLGVQPCNKRRSISNYKSRFQAVDFSLAKSEDDNLWTADYRESNEEVAARGIKFFKWLWTRKEREIAVVSHGIFLQQTLMALGAKSYTPMPKDLLTRFRNCELRSISMSVTFVDEG</sequence>
<name>A0AAV5L8U2_9ROSI</name>
<dbReference type="EMBL" id="BPVZ01000101">
    <property type="protein sequence ID" value="GKV33524.1"/>
    <property type="molecule type" value="Genomic_DNA"/>
</dbReference>
<dbReference type="InterPro" id="IPR050275">
    <property type="entry name" value="PGM_Phosphatase"/>
</dbReference>
<organism evidence="2 3">
    <name type="scientific">Rubroshorea leprosula</name>
    <dbReference type="NCBI Taxonomy" id="152421"/>
    <lineage>
        <taxon>Eukaryota</taxon>
        <taxon>Viridiplantae</taxon>
        <taxon>Streptophyta</taxon>
        <taxon>Embryophyta</taxon>
        <taxon>Tracheophyta</taxon>
        <taxon>Spermatophyta</taxon>
        <taxon>Magnoliopsida</taxon>
        <taxon>eudicotyledons</taxon>
        <taxon>Gunneridae</taxon>
        <taxon>Pentapetalae</taxon>
        <taxon>rosids</taxon>
        <taxon>malvids</taxon>
        <taxon>Malvales</taxon>
        <taxon>Dipterocarpaceae</taxon>
        <taxon>Rubroshorea</taxon>
    </lineage>
</organism>
<dbReference type="SMART" id="SM00855">
    <property type="entry name" value="PGAM"/>
    <property type="match status" value="1"/>
</dbReference>
<evidence type="ECO:0008006" key="4">
    <source>
        <dbReference type="Google" id="ProtNLM"/>
    </source>
</evidence>
<dbReference type="Gene3D" id="3.40.50.1240">
    <property type="entry name" value="Phosphoglycerate mutase-like"/>
    <property type="match status" value="1"/>
</dbReference>
<proteinExistence type="inferred from homology"/>
<evidence type="ECO:0000313" key="3">
    <source>
        <dbReference type="Proteomes" id="UP001054252"/>
    </source>
</evidence>
<dbReference type="InterPro" id="IPR029033">
    <property type="entry name" value="His_PPase_superfam"/>
</dbReference>
<keyword evidence="3" id="KW-1185">Reference proteome</keyword>
<dbReference type="SUPFAM" id="SSF53254">
    <property type="entry name" value="Phosphoglycerate mutase-like"/>
    <property type="match status" value="1"/>
</dbReference>